<evidence type="ECO:0000313" key="2">
    <source>
        <dbReference type="EMBL" id="KAF9660642.1"/>
    </source>
</evidence>
<feature type="signal peptide" evidence="1">
    <location>
        <begin position="1"/>
        <end position="21"/>
    </location>
</feature>
<keyword evidence="1" id="KW-0732">Signal</keyword>
<proteinExistence type="predicted"/>
<keyword evidence="3" id="KW-1185">Reference proteome</keyword>
<evidence type="ECO:0000256" key="1">
    <source>
        <dbReference type="SAM" id="SignalP"/>
    </source>
</evidence>
<accession>A0A835IZY4</accession>
<comment type="caution">
    <text evidence="2">The sequence shown here is derived from an EMBL/GenBank/DDBJ whole genome shotgun (WGS) entry which is preliminary data.</text>
</comment>
<protein>
    <submittedName>
        <fullName evidence="2">Uncharacterized protein</fullName>
    </submittedName>
</protein>
<dbReference type="Proteomes" id="UP000657918">
    <property type="component" value="Unassembled WGS sequence"/>
</dbReference>
<dbReference type="AlphaFoldDB" id="A0A835IZY4"/>
<reference evidence="2 3" key="1">
    <citation type="submission" date="2020-10" db="EMBL/GenBank/DDBJ databases">
        <title>Plant Genome Project.</title>
        <authorList>
            <person name="Zhang R.-G."/>
        </authorList>
    </citation>
    <scope>NUCLEOTIDE SEQUENCE [LARGE SCALE GENOMIC DNA]</scope>
    <source>
        <strain evidence="2">FAFU-HL-1</strain>
        <tissue evidence="2">Leaf</tissue>
    </source>
</reference>
<gene>
    <name evidence="2" type="ORF">SADUNF_SadunfUnG0000200</name>
</gene>
<dbReference type="EMBL" id="JADGMS010000022">
    <property type="protein sequence ID" value="KAF9660642.1"/>
    <property type="molecule type" value="Genomic_DNA"/>
</dbReference>
<organism evidence="2 3">
    <name type="scientific">Salix dunnii</name>
    <dbReference type="NCBI Taxonomy" id="1413687"/>
    <lineage>
        <taxon>Eukaryota</taxon>
        <taxon>Viridiplantae</taxon>
        <taxon>Streptophyta</taxon>
        <taxon>Embryophyta</taxon>
        <taxon>Tracheophyta</taxon>
        <taxon>Spermatophyta</taxon>
        <taxon>Magnoliopsida</taxon>
        <taxon>eudicotyledons</taxon>
        <taxon>Gunneridae</taxon>
        <taxon>Pentapetalae</taxon>
        <taxon>rosids</taxon>
        <taxon>fabids</taxon>
        <taxon>Malpighiales</taxon>
        <taxon>Salicaceae</taxon>
        <taxon>Saliceae</taxon>
        <taxon>Salix</taxon>
    </lineage>
</organism>
<sequence length="209" mass="23476">MLTRPSKSQTLLLPLILMTFSSNPPPPEQDFPTDDLPPLAPELILNHTLNKQAKDKLFSLQDHFLLNYDLSSLCFQSLGTIPNILLSTYSPSNHLAYSLKNSIFSYAFSRLLGQRTLGIIFLNSSLGSITPHNGSPFFNKKNPNGLIHTLVGLKPFKASTDNLVMSFPQATFYKTHPYSLYEQPLTNLPELRNMQKTVCLKNNIIPDEL</sequence>
<evidence type="ECO:0000313" key="3">
    <source>
        <dbReference type="Proteomes" id="UP000657918"/>
    </source>
</evidence>
<feature type="chain" id="PRO_5032544389" evidence="1">
    <location>
        <begin position="22"/>
        <end position="209"/>
    </location>
</feature>
<name>A0A835IZY4_9ROSI</name>